<sequence>MVYQHNNKYRSWFYYLSAVISNHYLTKQNCRKKGSTATKLLSLF</sequence>
<evidence type="ECO:0000313" key="2">
    <source>
        <dbReference type="Proteomes" id="UP000215002"/>
    </source>
</evidence>
<evidence type="ECO:0000313" key="1">
    <source>
        <dbReference type="EMBL" id="ASU32169.1"/>
    </source>
</evidence>
<proteinExistence type="predicted"/>
<dbReference type="AlphaFoldDB" id="A0A223NQI3"/>
<name>A0A223NQI3_9SPHI</name>
<gene>
    <name evidence="1" type="ORF">MuYL_0266</name>
</gene>
<keyword evidence="2" id="KW-1185">Reference proteome</keyword>
<dbReference type="EMBL" id="CP022743">
    <property type="protein sequence ID" value="ASU32169.1"/>
    <property type="molecule type" value="Genomic_DNA"/>
</dbReference>
<dbReference type="Proteomes" id="UP000215002">
    <property type="component" value="Chromosome"/>
</dbReference>
<protein>
    <submittedName>
        <fullName evidence="1">Uncharacterized protein</fullName>
    </submittedName>
</protein>
<accession>A0A223NQI3</accession>
<organism evidence="1 2">
    <name type="scientific">Mucilaginibacter xinganensis</name>
    <dbReference type="NCBI Taxonomy" id="1234841"/>
    <lineage>
        <taxon>Bacteria</taxon>
        <taxon>Pseudomonadati</taxon>
        <taxon>Bacteroidota</taxon>
        <taxon>Sphingobacteriia</taxon>
        <taxon>Sphingobacteriales</taxon>
        <taxon>Sphingobacteriaceae</taxon>
        <taxon>Mucilaginibacter</taxon>
    </lineage>
</organism>
<dbReference type="KEGG" id="muc:MuYL_0266"/>
<reference evidence="1 2" key="1">
    <citation type="submission" date="2017-08" db="EMBL/GenBank/DDBJ databases">
        <title>Complete genome sequence of Mucilaginibacter sp. strain BJC16-A31.</title>
        <authorList>
            <consortium name="Henan University of Science and Technology"/>
            <person name="You X."/>
        </authorList>
    </citation>
    <scope>NUCLEOTIDE SEQUENCE [LARGE SCALE GENOMIC DNA]</scope>
    <source>
        <strain evidence="1 2">BJC16-A31</strain>
    </source>
</reference>